<reference evidence="6" key="1">
    <citation type="submission" date="2019-04" db="EMBL/GenBank/DDBJ databases">
        <title>Friends and foes A comparative genomics study of 23 Aspergillus species from section Flavi.</title>
        <authorList>
            <consortium name="DOE Joint Genome Institute"/>
            <person name="Kjaerbolling I."/>
            <person name="Vesth T."/>
            <person name="Frisvad J.C."/>
            <person name="Nybo J.L."/>
            <person name="Theobald S."/>
            <person name="Kildgaard S."/>
            <person name="Isbrandt T."/>
            <person name="Kuo A."/>
            <person name="Sato A."/>
            <person name="Lyhne E.K."/>
            <person name="Kogle M.E."/>
            <person name="Wiebenga A."/>
            <person name="Kun R.S."/>
            <person name="Lubbers R.J."/>
            <person name="Makela M.R."/>
            <person name="Barry K."/>
            <person name="Chovatia M."/>
            <person name="Clum A."/>
            <person name="Daum C."/>
            <person name="Haridas S."/>
            <person name="He G."/>
            <person name="LaButti K."/>
            <person name="Lipzen A."/>
            <person name="Mondo S."/>
            <person name="Riley R."/>
            <person name="Salamov A."/>
            <person name="Simmons B.A."/>
            <person name="Magnuson J.K."/>
            <person name="Henrissat B."/>
            <person name="Mortensen U.H."/>
            <person name="Larsen T.O."/>
            <person name="Devries R.P."/>
            <person name="Grigoriev I.V."/>
            <person name="Machida M."/>
            <person name="Baker S.E."/>
            <person name="Andersen M.R."/>
        </authorList>
    </citation>
    <scope>NUCLEOTIDE SEQUENCE</scope>
    <source>
        <strain evidence="6">CBS 117612</strain>
    </source>
</reference>
<sequence>MGELKPYKHGYYLWLYVPSIGAAITFLLFYGIATIFHTYRLIKTRTWFCLPFVIGGIFEIYGYGGRCGAYKNTASLFSFALSNNGVLLAPALFAASIYMTLSRIIRSVHGEKYSFIPMKWLTRSFVLGDIVSFAVQASSTGLSVTGHATAAKAVVLLGLFIQLISFGLFGCTAAVFYRRIRRSPTAACFDSGILWEQSLHMLFAVSGLIMGRSVFRVIEYWGGESGYLLRHEWPMYVFDTVPMLVVMILFYVRYPSDIRVKGREEESSEMPMNMERS</sequence>
<feature type="transmembrane region" description="Helical" evidence="5">
    <location>
        <begin position="12"/>
        <end position="35"/>
    </location>
</feature>
<dbReference type="Pfam" id="PF04479">
    <property type="entry name" value="RTA1"/>
    <property type="match status" value="1"/>
</dbReference>
<feature type="transmembrane region" description="Helical" evidence="5">
    <location>
        <begin position="154"/>
        <end position="177"/>
    </location>
</feature>
<evidence type="ECO:0000256" key="4">
    <source>
        <dbReference type="ARBA" id="ARBA00023136"/>
    </source>
</evidence>
<dbReference type="PANTHER" id="PTHR31465">
    <property type="entry name" value="PROTEIN RTA1-RELATED"/>
    <property type="match status" value="1"/>
</dbReference>
<protein>
    <recommendedName>
        <fullName evidence="7">RTA1 domain protein</fullName>
    </recommendedName>
</protein>
<feature type="transmembrane region" description="Helical" evidence="5">
    <location>
        <begin position="235"/>
        <end position="254"/>
    </location>
</feature>
<accession>A0A5N6XYF5</accession>
<feature type="transmembrane region" description="Helical" evidence="5">
    <location>
        <begin position="198"/>
        <end position="215"/>
    </location>
</feature>
<evidence type="ECO:0000256" key="5">
    <source>
        <dbReference type="SAM" id="Phobius"/>
    </source>
</evidence>
<keyword evidence="2 5" id="KW-0812">Transmembrane</keyword>
<keyword evidence="3 5" id="KW-1133">Transmembrane helix</keyword>
<comment type="subcellular location">
    <subcellularLocation>
        <location evidence="1">Membrane</location>
        <topology evidence="1">Multi-pass membrane protein</topology>
    </subcellularLocation>
</comment>
<evidence type="ECO:0000256" key="3">
    <source>
        <dbReference type="ARBA" id="ARBA00022989"/>
    </source>
</evidence>
<evidence type="ECO:0000256" key="2">
    <source>
        <dbReference type="ARBA" id="ARBA00022692"/>
    </source>
</evidence>
<dbReference type="GO" id="GO:0016020">
    <property type="term" value="C:membrane"/>
    <property type="evidence" value="ECO:0007669"/>
    <property type="project" value="UniProtKB-SubCell"/>
</dbReference>
<dbReference type="OrthoDB" id="3358017at2759"/>
<evidence type="ECO:0008006" key="7">
    <source>
        <dbReference type="Google" id="ProtNLM"/>
    </source>
</evidence>
<dbReference type="AlphaFoldDB" id="A0A5N6XYF5"/>
<dbReference type="EMBL" id="ML737169">
    <property type="protein sequence ID" value="KAE8338225.1"/>
    <property type="molecule type" value="Genomic_DNA"/>
</dbReference>
<evidence type="ECO:0000313" key="6">
    <source>
        <dbReference type="EMBL" id="KAE8338225.1"/>
    </source>
</evidence>
<name>A0A5N6XYF5_9EURO</name>
<feature type="transmembrane region" description="Helical" evidence="5">
    <location>
        <begin position="120"/>
        <end position="142"/>
    </location>
</feature>
<feature type="transmembrane region" description="Helical" evidence="5">
    <location>
        <begin position="76"/>
        <end position="99"/>
    </location>
</feature>
<evidence type="ECO:0000256" key="1">
    <source>
        <dbReference type="ARBA" id="ARBA00004141"/>
    </source>
</evidence>
<dbReference type="InterPro" id="IPR007568">
    <property type="entry name" value="RTA1"/>
</dbReference>
<dbReference type="PANTHER" id="PTHR31465:SF35">
    <property type="entry name" value="RTA1 DOMAIN PROTEIN-RELATED"/>
    <property type="match status" value="1"/>
</dbReference>
<feature type="transmembrane region" description="Helical" evidence="5">
    <location>
        <begin position="47"/>
        <end position="64"/>
    </location>
</feature>
<gene>
    <name evidence="6" type="ORF">BDV24DRAFT_176828</name>
</gene>
<dbReference type="Proteomes" id="UP000325558">
    <property type="component" value="Unassembled WGS sequence"/>
</dbReference>
<proteinExistence type="predicted"/>
<organism evidence="6">
    <name type="scientific">Aspergillus arachidicola</name>
    <dbReference type="NCBI Taxonomy" id="656916"/>
    <lineage>
        <taxon>Eukaryota</taxon>
        <taxon>Fungi</taxon>
        <taxon>Dikarya</taxon>
        <taxon>Ascomycota</taxon>
        <taxon>Pezizomycotina</taxon>
        <taxon>Eurotiomycetes</taxon>
        <taxon>Eurotiomycetidae</taxon>
        <taxon>Eurotiales</taxon>
        <taxon>Aspergillaceae</taxon>
        <taxon>Aspergillus</taxon>
        <taxon>Aspergillus subgen. Circumdati</taxon>
    </lineage>
</organism>
<keyword evidence="4 5" id="KW-0472">Membrane</keyword>